<feature type="domain" description="YCII-related" evidence="2">
    <location>
        <begin position="22"/>
        <end position="103"/>
    </location>
</feature>
<dbReference type="AlphaFoldDB" id="A0A1I4CKK4"/>
<evidence type="ECO:0000313" key="4">
    <source>
        <dbReference type="Proteomes" id="UP000323300"/>
    </source>
</evidence>
<dbReference type="RefSeq" id="WP_149762068.1">
    <property type="nucleotide sequence ID" value="NZ_BSPE01000003.1"/>
</dbReference>
<evidence type="ECO:0000259" key="2">
    <source>
        <dbReference type="Pfam" id="PF03795"/>
    </source>
</evidence>
<dbReference type="Proteomes" id="UP000323300">
    <property type="component" value="Unassembled WGS sequence"/>
</dbReference>
<evidence type="ECO:0000313" key="3">
    <source>
        <dbReference type="EMBL" id="SFK81794.1"/>
    </source>
</evidence>
<accession>A0A1I4CKK4</accession>
<dbReference type="InterPro" id="IPR011008">
    <property type="entry name" value="Dimeric_a/b-barrel"/>
</dbReference>
<dbReference type="OrthoDB" id="7708313at2"/>
<reference evidence="3 4" key="1">
    <citation type="submission" date="2016-10" db="EMBL/GenBank/DDBJ databases">
        <authorList>
            <person name="Varghese N."/>
            <person name="Submissions S."/>
        </authorList>
    </citation>
    <scope>NUCLEOTIDE SEQUENCE [LARGE SCALE GENOMIC DNA]</scope>
    <source>
        <strain evidence="3 4">DSM 21822</strain>
    </source>
</reference>
<keyword evidence="4" id="KW-1185">Reference proteome</keyword>
<dbReference type="Gene3D" id="3.30.70.1060">
    <property type="entry name" value="Dimeric alpha+beta barrel"/>
    <property type="match status" value="1"/>
</dbReference>
<protein>
    <submittedName>
        <fullName evidence="3">YCII-related domain-containing protein</fullName>
    </submittedName>
</protein>
<comment type="similarity">
    <text evidence="1">Belongs to the YciI family.</text>
</comment>
<dbReference type="EMBL" id="FOSL01000013">
    <property type="protein sequence ID" value="SFK81794.1"/>
    <property type="molecule type" value="Genomic_DNA"/>
</dbReference>
<proteinExistence type="inferred from homology"/>
<organism evidence="3 4">
    <name type="scientific">Neomesorhizobium albiziae</name>
    <dbReference type="NCBI Taxonomy" id="335020"/>
    <lineage>
        <taxon>Bacteria</taxon>
        <taxon>Pseudomonadati</taxon>
        <taxon>Pseudomonadota</taxon>
        <taxon>Alphaproteobacteria</taxon>
        <taxon>Hyphomicrobiales</taxon>
        <taxon>Phyllobacteriaceae</taxon>
        <taxon>Neomesorhizobium</taxon>
    </lineage>
</organism>
<dbReference type="Pfam" id="PF03795">
    <property type="entry name" value="YCII"/>
    <property type="match status" value="1"/>
</dbReference>
<evidence type="ECO:0000256" key="1">
    <source>
        <dbReference type="ARBA" id="ARBA00007689"/>
    </source>
</evidence>
<name>A0A1I4CKK4_9HYPH</name>
<sequence length="125" mass="13701">MSDGRTPFMLILKLREDLRDPAKWTDAERDAVGAHFQMLQREAAAGNVLLAGRSDEYLENGHMHPDVMGIGIFLAGSREEAEKFVAADPAVRAGVMSVRVHKFNLAVHAGPQTWTALSEQDGSSR</sequence>
<gene>
    <name evidence="3" type="ORF">SAMN04488498_113138</name>
</gene>
<dbReference type="InterPro" id="IPR005545">
    <property type="entry name" value="YCII"/>
</dbReference>
<dbReference type="SUPFAM" id="SSF54909">
    <property type="entry name" value="Dimeric alpha+beta barrel"/>
    <property type="match status" value="1"/>
</dbReference>